<dbReference type="PANTHER" id="PTHR43280">
    <property type="entry name" value="ARAC-FAMILY TRANSCRIPTIONAL REGULATOR"/>
    <property type="match status" value="1"/>
</dbReference>
<evidence type="ECO:0000313" key="5">
    <source>
        <dbReference type="EMBL" id="MDQ0222352.1"/>
    </source>
</evidence>
<evidence type="ECO:0000259" key="4">
    <source>
        <dbReference type="PROSITE" id="PS01124"/>
    </source>
</evidence>
<protein>
    <submittedName>
        <fullName evidence="5">YSIRK-targeted surface antigen transcriptional regulator</fullName>
    </submittedName>
</protein>
<keyword evidence="6" id="KW-1185">Reference proteome</keyword>
<dbReference type="Pfam" id="PF12833">
    <property type="entry name" value="HTH_18"/>
    <property type="match status" value="1"/>
</dbReference>
<dbReference type="Proteomes" id="UP001223079">
    <property type="component" value="Unassembled WGS sequence"/>
</dbReference>
<dbReference type="InterPro" id="IPR018060">
    <property type="entry name" value="HTH_AraC"/>
</dbReference>
<sequence length="397" mass="45317">MKKADLEYICKIVADLSGIPIRVYLGEQLLLWHSLIHLPKDPLLACKEELWRITDQVGYYVTPQFLYYGIVNFEETRIIFGPTFHIAGSEQSLHTLAFQIDVSPEDTRDFVQGMSQINSLPLESMLQILCMLNYVFSGRKIQMKDLIIHEEEQSQFHQASQEDQVRKVTGNIMEPVTLHNTYDLEQMLLSIVRKGDSAALREWASSPPAVRPGTLAMDSLQQLKNTIICTTTLVTRAAIRGGMDVEDALSLSDAYIQRCEEINSQEKLINLQFHMISDFTDRVERVRLGGQNSKLAIQVASYVQKHLSEPVNTEALANHLYMNRTHLSARFHQETGMTLSTFITLEKMEEAKRLLRYSDKTLTAISSYLGYSSPGHFTNVFKKHIGTTPTEYREKHN</sequence>
<dbReference type="PRINTS" id="PR00032">
    <property type="entry name" value="HTHARAC"/>
</dbReference>
<evidence type="ECO:0000313" key="6">
    <source>
        <dbReference type="Proteomes" id="UP001223079"/>
    </source>
</evidence>
<keyword evidence="3" id="KW-0804">Transcription</keyword>
<dbReference type="InterPro" id="IPR018062">
    <property type="entry name" value="HTH_AraC-typ_CS"/>
</dbReference>
<accession>A0ABT9YRW4</accession>
<dbReference type="PROSITE" id="PS00041">
    <property type="entry name" value="HTH_ARAC_FAMILY_1"/>
    <property type="match status" value="1"/>
</dbReference>
<reference evidence="5 6" key="1">
    <citation type="submission" date="2023-07" db="EMBL/GenBank/DDBJ databases">
        <title>Genomic Encyclopedia of Type Strains, Phase IV (KMG-IV): sequencing the most valuable type-strain genomes for metagenomic binning, comparative biology and taxonomic classification.</title>
        <authorList>
            <person name="Goeker M."/>
        </authorList>
    </citation>
    <scope>NUCLEOTIDE SEQUENCE [LARGE SCALE GENOMIC DNA]</scope>
    <source>
        <strain evidence="5 6">DSM 105143</strain>
    </source>
</reference>
<evidence type="ECO:0000256" key="1">
    <source>
        <dbReference type="ARBA" id="ARBA00023015"/>
    </source>
</evidence>
<evidence type="ECO:0000256" key="2">
    <source>
        <dbReference type="ARBA" id="ARBA00023125"/>
    </source>
</evidence>
<gene>
    <name evidence="5" type="ORF">J2S23_000904</name>
</gene>
<dbReference type="EMBL" id="JAUSTM010000007">
    <property type="protein sequence ID" value="MDQ0222352.1"/>
    <property type="molecule type" value="Genomic_DNA"/>
</dbReference>
<dbReference type="InterPro" id="IPR020449">
    <property type="entry name" value="Tscrpt_reg_AraC-type_HTH"/>
</dbReference>
<keyword evidence="2" id="KW-0238">DNA-binding</keyword>
<dbReference type="SMART" id="SM00342">
    <property type="entry name" value="HTH_ARAC"/>
    <property type="match status" value="1"/>
</dbReference>
<dbReference type="InterPro" id="IPR009057">
    <property type="entry name" value="Homeodomain-like_sf"/>
</dbReference>
<dbReference type="RefSeq" id="WP_307121556.1">
    <property type="nucleotide sequence ID" value="NZ_JAUSTM010000007.1"/>
</dbReference>
<evidence type="ECO:0000256" key="3">
    <source>
        <dbReference type="ARBA" id="ARBA00023163"/>
    </source>
</evidence>
<name>A0ABT9YRW4_9STRE</name>
<comment type="caution">
    <text evidence="5">The sequence shown here is derived from an EMBL/GenBank/DDBJ whole genome shotgun (WGS) entry which is preliminary data.</text>
</comment>
<dbReference type="Gene3D" id="1.10.10.60">
    <property type="entry name" value="Homeodomain-like"/>
    <property type="match status" value="1"/>
</dbReference>
<organism evidence="5 6">
    <name type="scientific">Streptococcus moroccensis</name>
    <dbReference type="NCBI Taxonomy" id="1451356"/>
    <lineage>
        <taxon>Bacteria</taxon>
        <taxon>Bacillati</taxon>
        <taxon>Bacillota</taxon>
        <taxon>Bacilli</taxon>
        <taxon>Lactobacillales</taxon>
        <taxon>Streptococcaceae</taxon>
        <taxon>Streptococcus</taxon>
    </lineage>
</organism>
<dbReference type="PANTHER" id="PTHR43280:SF2">
    <property type="entry name" value="HTH-TYPE TRANSCRIPTIONAL REGULATOR EXSA"/>
    <property type="match status" value="1"/>
</dbReference>
<dbReference type="SUPFAM" id="SSF46689">
    <property type="entry name" value="Homeodomain-like"/>
    <property type="match status" value="2"/>
</dbReference>
<proteinExistence type="predicted"/>
<keyword evidence="1" id="KW-0805">Transcription regulation</keyword>
<feature type="domain" description="HTH araC/xylS-type" evidence="4">
    <location>
        <begin position="297"/>
        <end position="395"/>
    </location>
</feature>
<dbReference type="PROSITE" id="PS01124">
    <property type="entry name" value="HTH_ARAC_FAMILY_2"/>
    <property type="match status" value="1"/>
</dbReference>